<dbReference type="AlphaFoldDB" id="A0A1H8RIK5"/>
<protein>
    <submittedName>
        <fullName evidence="2">Transcriptional regulator PadR-like family protein</fullName>
    </submittedName>
</protein>
<dbReference type="OrthoDB" id="8443918at2"/>
<evidence type="ECO:0000259" key="1">
    <source>
        <dbReference type="Pfam" id="PF03551"/>
    </source>
</evidence>
<proteinExistence type="predicted"/>
<dbReference type="Proteomes" id="UP000181951">
    <property type="component" value="Unassembled WGS sequence"/>
</dbReference>
<reference evidence="2 3" key="1">
    <citation type="submission" date="2016-10" db="EMBL/GenBank/DDBJ databases">
        <authorList>
            <person name="de Groot N.N."/>
        </authorList>
    </citation>
    <scope>NUCLEOTIDE SEQUENCE [LARGE SCALE GENOMIC DNA]</scope>
    <source>
        <strain evidence="2 3">CGMCC 4.2026</strain>
    </source>
</reference>
<dbReference type="Pfam" id="PF03551">
    <property type="entry name" value="PadR"/>
    <property type="match status" value="1"/>
</dbReference>
<dbReference type="PANTHER" id="PTHR33169">
    <property type="entry name" value="PADR-FAMILY TRANSCRIPTIONAL REGULATOR"/>
    <property type="match status" value="1"/>
</dbReference>
<dbReference type="SUPFAM" id="SSF46785">
    <property type="entry name" value="Winged helix' DNA-binding domain"/>
    <property type="match status" value="1"/>
</dbReference>
<evidence type="ECO:0000313" key="3">
    <source>
        <dbReference type="Proteomes" id="UP000181951"/>
    </source>
</evidence>
<name>A0A1H8RIK5_9ACTN</name>
<keyword evidence="3" id="KW-1185">Reference proteome</keyword>
<dbReference type="PANTHER" id="PTHR33169:SF27">
    <property type="entry name" value="TRANSCRIPTIONAL REGULATOR PADR FAMILY PROTEIN"/>
    <property type="match status" value="1"/>
</dbReference>
<feature type="domain" description="Transcription regulator PadR N-terminal" evidence="1">
    <location>
        <begin position="16"/>
        <end position="90"/>
    </location>
</feature>
<dbReference type="STRING" id="310780.SAMN05216267_10359"/>
<dbReference type="RefSeq" id="WP_079138870.1">
    <property type="nucleotide sequence ID" value="NZ_FODD01000035.1"/>
</dbReference>
<evidence type="ECO:0000313" key="2">
    <source>
        <dbReference type="EMBL" id="SEO66240.1"/>
    </source>
</evidence>
<accession>A0A1H8RIK5</accession>
<gene>
    <name evidence="2" type="ORF">SAMN05216267_10359</name>
</gene>
<dbReference type="InterPro" id="IPR052509">
    <property type="entry name" value="Metal_resp_DNA-bind_regulator"/>
</dbReference>
<dbReference type="InterPro" id="IPR036388">
    <property type="entry name" value="WH-like_DNA-bd_sf"/>
</dbReference>
<sequence>MPKRRKLGNPLALAVMVFLNERPMHPYEIARLLRQRGKENSIKINYGSLYTVVQNLEKHGFVEVAGVQRQGNRPERTLYGITESGRVEMHDWLADLLAVPAREYPSFEAALSLAGALHPDEVGDLLGERLRALEVHAAALRGVLGRLGDDLPRLFLIESEYQLHMIDAEAAWVRSLHRELADGSLPGMAEWRSWHDTGEVPERWSRFEEEFRDADSAELFQELVDKAEAEADGPAPRRRRP</sequence>
<dbReference type="InterPro" id="IPR005149">
    <property type="entry name" value="Tscrpt_reg_PadR_N"/>
</dbReference>
<dbReference type="InterPro" id="IPR036390">
    <property type="entry name" value="WH_DNA-bd_sf"/>
</dbReference>
<dbReference type="EMBL" id="FODD01000035">
    <property type="protein sequence ID" value="SEO66240.1"/>
    <property type="molecule type" value="Genomic_DNA"/>
</dbReference>
<organism evidence="2 3">
    <name type="scientific">Actinacidiphila rubida</name>
    <dbReference type="NCBI Taxonomy" id="310780"/>
    <lineage>
        <taxon>Bacteria</taxon>
        <taxon>Bacillati</taxon>
        <taxon>Actinomycetota</taxon>
        <taxon>Actinomycetes</taxon>
        <taxon>Kitasatosporales</taxon>
        <taxon>Streptomycetaceae</taxon>
        <taxon>Actinacidiphila</taxon>
    </lineage>
</organism>
<dbReference type="Gene3D" id="1.10.10.10">
    <property type="entry name" value="Winged helix-like DNA-binding domain superfamily/Winged helix DNA-binding domain"/>
    <property type="match status" value="1"/>
</dbReference>